<keyword evidence="2" id="KW-0378">Hydrolase</keyword>
<dbReference type="SUPFAM" id="SSF56219">
    <property type="entry name" value="DNase I-like"/>
    <property type="match status" value="1"/>
</dbReference>
<sequence length="298" mass="32117">MPVTLASYNMHFGIGTDGRYDMARLADAVAAADIVCLQEVTQGWPQTGHEDQLATLATRLDRHAVFGPMLSLDASTRDSEGGIVQRRSTFGNAILSRWPIRHARTVPLPKATPPDSFDLQRVALEGVIEVPGLPLRVYSVHLSDIAPGQRRLQVDTLRDIVAGAAAAGRPWDGTSPLMEFLGYGPFEVPQSVAVLGDFNFTPQEANYPRLLAPAATAGHDAAPDGSFLVDAWDIARARGVAQGADRTYALGPEAEARIDYCFLDAGLAGRVERAWIDSAAQGSDHYPLFVTLESRSQP</sequence>
<dbReference type="Proteomes" id="UP001595528">
    <property type="component" value="Unassembled WGS sequence"/>
</dbReference>
<feature type="domain" description="Endonuclease/exonuclease/phosphatase" evidence="1">
    <location>
        <begin position="6"/>
        <end position="285"/>
    </location>
</feature>
<evidence type="ECO:0000313" key="3">
    <source>
        <dbReference type="Proteomes" id="UP001595528"/>
    </source>
</evidence>
<keyword evidence="2" id="KW-0255">Endonuclease</keyword>
<dbReference type="Gene3D" id="3.60.10.10">
    <property type="entry name" value="Endonuclease/exonuclease/phosphatase"/>
    <property type="match status" value="1"/>
</dbReference>
<dbReference type="EMBL" id="JBHRTR010000050">
    <property type="protein sequence ID" value="MFC3230878.1"/>
    <property type="molecule type" value="Genomic_DNA"/>
</dbReference>
<name>A0ABV7L948_9PROT</name>
<evidence type="ECO:0000313" key="2">
    <source>
        <dbReference type="EMBL" id="MFC3230878.1"/>
    </source>
</evidence>
<dbReference type="RefSeq" id="WP_379906340.1">
    <property type="nucleotide sequence ID" value="NZ_JBHRTR010000050.1"/>
</dbReference>
<dbReference type="InterPro" id="IPR051916">
    <property type="entry name" value="GPI-anchor_lipid_remodeler"/>
</dbReference>
<dbReference type="PANTHER" id="PTHR14859:SF1">
    <property type="entry name" value="PGAP2-INTERACTING PROTEIN"/>
    <property type="match status" value="1"/>
</dbReference>
<dbReference type="PANTHER" id="PTHR14859">
    <property type="entry name" value="CALCOFLUOR WHITE HYPERSENSITIVE PROTEIN PRECURSOR"/>
    <property type="match status" value="1"/>
</dbReference>
<dbReference type="InterPro" id="IPR036691">
    <property type="entry name" value="Endo/exonu/phosph_ase_sf"/>
</dbReference>
<keyword evidence="2" id="KW-0540">Nuclease</keyword>
<comment type="caution">
    <text evidence="2">The sequence shown here is derived from an EMBL/GenBank/DDBJ whole genome shotgun (WGS) entry which is preliminary data.</text>
</comment>
<proteinExistence type="predicted"/>
<organism evidence="2 3">
    <name type="scientific">Marinibaculum pumilum</name>
    <dbReference type="NCBI Taxonomy" id="1766165"/>
    <lineage>
        <taxon>Bacteria</taxon>
        <taxon>Pseudomonadati</taxon>
        <taxon>Pseudomonadota</taxon>
        <taxon>Alphaproteobacteria</taxon>
        <taxon>Rhodospirillales</taxon>
        <taxon>Rhodospirillaceae</taxon>
        <taxon>Marinibaculum</taxon>
    </lineage>
</organism>
<evidence type="ECO:0000259" key="1">
    <source>
        <dbReference type="Pfam" id="PF03372"/>
    </source>
</evidence>
<reference evidence="3" key="1">
    <citation type="journal article" date="2019" name="Int. J. Syst. Evol. Microbiol.">
        <title>The Global Catalogue of Microorganisms (GCM) 10K type strain sequencing project: providing services to taxonomists for standard genome sequencing and annotation.</title>
        <authorList>
            <consortium name="The Broad Institute Genomics Platform"/>
            <consortium name="The Broad Institute Genome Sequencing Center for Infectious Disease"/>
            <person name="Wu L."/>
            <person name="Ma J."/>
        </authorList>
    </citation>
    <scope>NUCLEOTIDE SEQUENCE [LARGE SCALE GENOMIC DNA]</scope>
    <source>
        <strain evidence="3">KCTC 42964</strain>
    </source>
</reference>
<dbReference type="InterPro" id="IPR005135">
    <property type="entry name" value="Endo/exonuclease/phosphatase"/>
</dbReference>
<protein>
    <submittedName>
        <fullName evidence="2">Endonuclease/exonuclease/phosphatase family protein</fullName>
    </submittedName>
</protein>
<dbReference type="Pfam" id="PF03372">
    <property type="entry name" value="Exo_endo_phos"/>
    <property type="match status" value="1"/>
</dbReference>
<keyword evidence="3" id="KW-1185">Reference proteome</keyword>
<accession>A0ABV7L948</accession>
<dbReference type="GO" id="GO:0004519">
    <property type="term" value="F:endonuclease activity"/>
    <property type="evidence" value="ECO:0007669"/>
    <property type="project" value="UniProtKB-KW"/>
</dbReference>
<gene>
    <name evidence="2" type="ORF">ACFOGJ_26775</name>
</gene>